<evidence type="ECO:0000256" key="1">
    <source>
        <dbReference type="ARBA" id="ARBA00023015"/>
    </source>
</evidence>
<sequence>MFTKITEERAFDGILAQIIENIRRGELKPGDTLPAERVMAESLGVSRPAVREVLRALELMGIVTTVRGGANYITENMDQWLSAPLALLFQLNNSHVQQVQELRSALEQEAALLAAGNCTEKDALDLRSILAQLESSEDEKARAGLDKKLHTKIGRIAGNPMIYNVLDAAAQLTEEIISGTRTYIMQKHNSALEVDDQHRRLVEAIISGDRNQAEKLMREHMETIEKYIMEIAQQQGENSLVFHR</sequence>
<evidence type="ECO:0000313" key="6">
    <source>
        <dbReference type="EMBL" id="RCH43973.1"/>
    </source>
</evidence>
<evidence type="ECO:0000256" key="2">
    <source>
        <dbReference type="ARBA" id="ARBA00023125"/>
    </source>
</evidence>
<evidence type="ECO:0000256" key="4">
    <source>
        <dbReference type="SAM" id="Coils"/>
    </source>
</evidence>
<keyword evidence="3" id="KW-0804">Transcription</keyword>
<dbReference type="Pfam" id="PF07729">
    <property type="entry name" value="FCD"/>
    <property type="match status" value="1"/>
</dbReference>
<accession>A0A367G183</accession>
<dbReference type="EMBL" id="PSQG01000010">
    <property type="protein sequence ID" value="RCH43973.1"/>
    <property type="molecule type" value="Genomic_DNA"/>
</dbReference>
<dbReference type="Proteomes" id="UP000253208">
    <property type="component" value="Unassembled WGS sequence"/>
</dbReference>
<evidence type="ECO:0000259" key="5">
    <source>
        <dbReference type="PROSITE" id="PS50949"/>
    </source>
</evidence>
<dbReference type="SUPFAM" id="SSF46785">
    <property type="entry name" value="Winged helix' DNA-binding domain"/>
    <property type="match status" value="1"/>
</dbReference>
<comment type="caution">
    <text evidence="6">The sequence shown here is derived from an EMBL/GenBank/DDBJ whole genome shotgun (WGS) entry which is preliminary data.</text>
</comment>
<evidence type="ECO:0000256" key="3">
    <source>
        <dbReference type="ARBA" id="ARBA00023163"/>
    </source>
</evidence>
<dbReference type="SMART" id="SM00895">
    <property type="entry name" value="FCD"/>
    <property type="match status" value="1"/>
</dbReference>
<gene>
    <name evidence="6" type="ORF">C4886_08225</name>
</gene>
<feature type="coiled-coil region" evidence="4">
    <location>
        <begin position="210"/>
        <end position="237"/>
    </location>
</feature>
<dbReference type="SUPFAM" id="SSF48008">
    <property type="entry name" value="GntR ligand-binding domain-like"/>
    <property type="match status" value="1"/>
</dbReference>
<feature type="domain" description="HTH gntR-type" evidence="5">
    <location>
        <begin position="8"/>
        <end position="76"/>
    </location>
</feature>
<dbReference type="InterPro" id="IPR036388">
    <property type="entry name" value="WH-like_DNA-bd_sf"/>
</dbReference>
<dbReference type="InterPro" id="IPR011711">
    <property type="entry name" value="GntR_C"/>
</dbReference>
<dbReference type="AlphaFoldDB" id="A0A367G183"/>
<dbReference type="CDD" id="cd07377">
    <property type="entry name" value="WHTH_GntR"/>
    <property type="match status" value="1"/>
</dbReference>
<keyword evidence="1" id="KW-0805">Transcription regulation</keyword>
<organism evidence="6 7">
    <name type="scientific">Blautia obeum</name>
    <dbReference type="NCBI Taxonomy" id="40520"/>
    <lineage>
        <taxon>Bacteria</taxon>
        <taxon>Bacillati</taxon>
        <taxon>Bacillota</taxon>
        <taxon>Clostridia</taxon>
        <taxon>Lachnospirales</taxon>
        <taxon>Lachnospiraceae</taxon>
        <taxon>Blautia</taxon>
    </lineage>
</organism>
<dbReference type="InterPro" id="IPR036390">
    <property type="entry name" value="WH_DNA-bd_sf"/>
</dbReference>
<dbReference type="GO" id="GO:0003677">
    <property type="term" value="F:DNA binding"/>
    <property type="evidence" value="ECO:0007669"/>
    <property type="project" value="UniProtKB-KW"/>
</dbReference>
<dbReference type="Gene3D" id="1.10.10.10">
    <property type="entry name" value="Winged helix-like DNA-binding domain superfamily/Winged helix DNA-binding domain"/>
    <property type="match status" value="1"/>
</dbReference>
<keyword evidence="4" id="KW-0175">Coiled coil</keyword>
<dbReference type="GO" id="GO:0003700">
    <property type="term" value="F:DNA-binding transcription factor activity"/>
    <property type="evidence" value="ECO:0007669"/>
    <property type="project" value="InterPro"/>
</dbReference>
<dbReference type="Pfam" id="PF00392">
    <property type="entry name" value="GntR"/>
    <property type="match status" value="1"/>
</dbReference>
<dbReference type="PRINTS" id="PR00035">
    <property type="entry name" value="HTHGNTR"/>
</dbReference>
<dbReference type="InterPro" id="IPR008920">
    <property type="entry name" value="TF_FadR/GntR_C"/>
</dbReference>
<dbReference type="PANTHER" id="PTHR43537">
    <property type="entry name" value="TRANSCRIPTIONAL REGULATOR, GNTR FAMILY"/>
    <property type="match status" value="1"/>
</dbReference>
<dbReference type="PROSITE" id="PS50949">
    <property type="entry name" value="HTH_GNTR"/>
    <property type="match status" value="1"/>
</dbReference>
<dbReference type="RefSeq" id="WP_114002094.1">
    <property type="nucleotide sequence ID" value="NZ_PSQG01000010.1"/>
</dbReference>
<keyword evidence="2" id="KW-0238">DNA-binding</keyword>
<reference evidence="6 7" key="1">
    <citation type="submission" date="2018-02" db="EMBL/GenBank/DDBJ databases">
        <title>Complete genome sequencing of Faecalibacterium prausnitzii strains isolated from the human gut.</title>
        <authorList>
            <person name="Fitzgerald B.C."/>
            <person name="Shkoporov A.N."/>
            <person name="Ross P.R."/>
            <person name="Hill C."/>
        </authorList>
    </citation>
    <scope>NUCLEOTIDE SEQUENCE [LARGE SCALE GENOMIC DNA]</scope>
    <source>
        <strain evidence="6 7">APC942/31-1</strain>
    </source>
</reference>
<proteinExistence type="predicted"/>
<dbReference type="Gene3D" id="1.20.120.530">
    <property type="entry name" value="GntR ligand-binding domain-like"/>
    <property type="match status" value="1"/>
</dbReference>
<protein>
    <submittedName>
        <fullName evidence="6">FadR family transcriptional regulator</fullName>
    </submittedName>
</protein>
<dbReference type="InterPro" id="IPR000524">
    <property type="entry name" value="Tscrpt_reg_HTH_GntR"/>
</dbReference>
<dbReference type="SMART" id="SM00345">
    <property type="entry name" value="HTH_GNTR"/>
    <property type="match status" value="1"/>
</dbReference>
<dbReference type="PANTHER" id="PTHR43537:SF5">
    <property type="entry name" value="UXU OPERON TRANSCRIPTIONAL REGULATOR"/>
    <property type="match status" value="1"/>
</dbReference>
<name>A0A367G183_9FIRM</name>
<evidence type="ECO:0000313" key="7">
    <source>
        <dbReference type="Proteomes" id="UP000253208"/>
    </source>
</evidence>